<keyword evidence="3" id="KW-1185">Reference proteome</keyword>
<accession>A0ABX0ZH60</accession>
<reference evidence="2 3" key="1">
    <citation type="submission" date="2020-03" db="EMBL/GenBank/DDBJ databases">
        <title>WGS of actinomycetes isolated from Thailand.</title>
        <authorList>
            <person name="Thawai C."/>
        </authorList>
    </citation>
    <scope>NUCLEOTIDE SEQUENCE [LARGE SCALE GENOMIC DNA]</scope>
    <source>
        <strain evidence="2 3">PRB2-1</strain>
    </source>
</reference>
<evidence type="ECO:0000313" key="2">
    <source>
        <dbReference type="EMBL" id="NJP43158.1"/>
    </source>
</evidence>
<comment type="caution">
    <text evidence="2">The sequence shown here is derived from an EMBL/GenBank/DDBJ whole genome shotgun (WGS) entry which is preliminary data.</text>
</comment>
<dbReference type="Pfam" id="PF22658">
    <property type="entry name" value="YycE-like_N"/>
    <property type="match status" value="1"/>
</dbReference>
<organism evidence="2 3">
    <name type="scientific">Actinacidiphila epipremni</name>
    <dbReference type="NCBI Taxonomy" id="2053013"/>
    <lineage>
        <taxon>Bacteria</taxon>
        <taxon>Bacillati</taxon>
        <taxon>Actinomycetota</taxon>
        <taxon>Actinomycetes</taxon>
        <taxon>Kitasatosporales</taxon>
        <taxon>Streptomycetaceae</taxon>
        <taxon>Actinacidiphila</taxon>
    </lineage>
</organism>
<dbReference type="InterPro" id="IPR037523">
    <property type="entry name" value="VOC_core"/>
</dbReference>
<sequence>MAADAAAHIRLARPSRDLRAAERFWVQGLGLDVQFRHEADGTPGDGSLLMVGWPGAAWHLELVHDPGAPVEPRPTVEDLLVLYLDGPVPDELLARLEQHGGTRVPAHNPYWDTWGVTVQDPDGYLLVLSTREWANT</sequence>
<dbReference type="EMBL" id="JAATEJ010000003">
    <property type="protein sequence ID" value="NJP43158.1"/>
    <property type="molecule type" value="Genomic_DNA"/>
</dbReference>
<dbReference type="Pfam" id="PF22659">
    <property type="entry name" value="YycE-like_C"/>
    <property type="match status" value="1"/>
</dbReference>
<dbReference type="RefSeq" id="WP_167981989.1">
    <property type="nucleotide sequence ID" value="NZ_JAATEJ010000003.1"/>
</dbReference>
<dbReference type="Proteomes" id="UP000734511">
    <property type="component" value="Unassembled WGS sequence"/>
</dbReference>
<gene>
    <name evidence="2" type="ORF">HCN08_07025</name>
</gene>
<name>A0ABX0ZH60_9ACTN</name>
<evidence type="ECO:0000313" key="3">
    <source>
        <dbReference type="Proteomes" id="UP000734511"/>
    </source>
</evidence>
<dbReference type="InterPro" id="IPR029068">
    <property type="entry name" value="Glyas_Bleomycin-R_OHBP_Dase"/>
</dbReference>
<feature type="domain" description="VOC" evidence="1">
    <location>
        <begin position="5"/>
        <end position="131"/>
    </location>
</feature>
<dbReference type="PROSITE" id="PS51819">
    <property type="entry name" value="VOC"/>
    <property type="match status" value="1"/>
</dbReference>
<evidence type="ECO:0000259" key="1">
    <source>
        <dbReference type="PROSITE" id="PS51819"/>
    </source>
</evidence>
<proteinExistence type="predicted"/>
<dbReference type="InterPro" id="IPR058997">
    <property type="entry name" value="YycE-like_C"/>
</dbReference>
<dbReference type="Gene3D" id="3.10.180.10">
    <property type="entry name" value="2,3-Dihydroxybiphenyl 1,2-Dioxygenase, domain 1"/>
    <property type="match status" value="1"/>
</dbReference>
<dbReference type="InterPro" id="IPR058998">
    <property type="entry name" value="YycE-like_N"/>
</dbReference>
<dbReference type="SUPFAM" id="SSF54593">
    <property type="entry name" value="Glyoxalase/Bleomycin resistance protein/Dihydroxybiphenyl dioxygenase"/>
    <property type="match status" value="1"/>
</dbReference>
<protein>
    <submittedName>
        <fullName evidence="2">VOC family protein</fullName>
    </submittedName>
</protein>